<evidence type="ECO:0000313" key="1">
    <source>
        <dbReference type="EMBL" id="CAG8826359.1"/>
    </source>
</evidence>
<sequence length="46" mass="5319">MISSVQIEELNKVIEEVAALYSKKIREIVDRILASEDPYLRLSDLQ</sequence>
<name>A0A9N9KEI1_9GLOM</name>
<organism evidence="1 2">
    <name type="scientific">Dentiscutata erythropus</name>
    <dbReference type="NCBI Taxonomy" id="1348616"/>
    <lineage>
        <taxon>Eukaryota</taxon>
        <taxon>Fungi</taxon>
        <taxon>Fungi incertae sedis</taxon>
        <taxon>Mucoromycota</taxon>
        <taxon>Glomeromycotina</taxon>
        <taxon>Glomeromycetes</taxon>
        <taxon>Diversisporales</taxon>
        <taxon>Gigasporaceae</taxon>
        <taxon>Dentiscutata</taxon>
    </lineage>
</organism>
<reference evidence="1" key="1">
    <citation type="submission" date="2021-06" db="EMBL/GenBank/DDBJ databases">
        <authorList>
            <person name="Kallberg Y."/>
            <person name="Tangrot J."/>
            <person name="Rosling A."/>
        </authorList>
    </citation>
    <scope>NUCLEOTIDE SEQUENCE</scope>
    <source>
        <strain evidence="1">MA453B</strain>
    </source>
</reference>
<accession>A0A9N9KEI1</accession>
<protein>
    <submittedName>
        <fullName evidence="1">17552_t:CDS:1</fullName>
    </submittedName>
</protein>
<dbReference type="Proteomes" id="UP000789405">
    <property type="component" value="Unassembled WGS sequence"/>
</dbReference>
<comment type="caution">
    <text evidence="1">The sequence shown here is derived from an EMBL/GenBank/DDBJ whole genome shotgun (WGS) entry which is preliminary data.</text>
</comment>
<feature type="non-terminal residue" evidence="1">
    <location>
        <position position="46"/>
    </location>
</feature>
<dbReference type="AlphaFoldDB" id="A0A9N9KEI1"/>
<dbReference type="EMBL" id="CAJVPY010067852">
    <property type="protein sequence ID" value="CAG8826359.1"/>
    <property type="molecule type" value="Genomic_DNA"/>
</dbReference>
<gene>
    <name evidence="1" type="ORF">DERYTH_LOCUS28067</name>
</gene>
<proteinExistence type="predicted"/>
<evidence type="ECO:0000313" key="2">
    <source>
        <dbReference type="Proteomes" id="UP000789405"/>
    </source>
</evidence>
<keyword evidence="2" id="KW-1185">Reference proteome</keyword>